<dbReference type="Proteomes" id="UP000310541">
    <property type="component" value="Unassembled WGS sequence"/>
</dbReference>
<dbReference type="GO" id="GO:0003723">
    <property type="term" value="F:RNA binding"/>
    <property type="evidence" value="ECO:0007669"/>
    <property type="project" value="UniProtKB-UniRule"/>
</dbReference>
<comment type="subunit">
    <text evidence="3">Forms a complex with KhpB.</text>
</comment>
<dbReference type="Pfam" id="PF13083">
    <property type="entry name" value="KH_KhpA-B"/>
    <property type="match status" value="1"/>
</dbReference>
<evidence type="ECO:0000256" key="3">
    <source>
        <dbReference type="HAMAP-Rule" id="MF_00088"/>
    </source>
</evidence>
<dbReference type="InterPro" id="IPR009019">
    <property type="entry name" value="KH_sf_prok-type"/>
</dbReference>
<dbReference type="HAMAP" id="MF_00088">
    <property type="entry name" value="KhpA"/>
    <property type="match status" value="1"/>
</dbReference>
<dbReference type="AlphaFoldDB" id="A0A4U1MM87"/>
<keyword evidence="2 3" id="KW-0694">RNA-binding</keyword>
<evidence type="ECO:0000313" key="5">
    <source>
        <dbReference type="Proteomes" id="UP000310541"/>
    </source>
</evidence>
<dbReference type="PANTHER" id="PTHR34654">
    <property type="entry name" value="UPF0109 PROTEIN SCO5592"/>
    <property type="match status" value="1"/>
</dbReference>
<dbReference type="InterPro" id="IPR020627">
    <property type="entry name" value="KhpA"/>
</dbReference>
<dbReference type="GO" id="GO:0008360">
    <property type="term" value="P:regulation of cell shape"/>
    <property type="evidence" value="ECO:0007669"/>
    <property type="project" value="UniProtKB-KW"/>
</dbReference>
<comment type="function">
    <text evidence="3">A probable RNA chaperone. Forms a complex with KhpB which binds to cellular RNA and controls its expression. Plays a role in peptidoglycan (PG) homeostasis and cell length regulation.</text>
</comment>
<keyword evidence="1 3" id="KW-0963">Cytoplasm</keyword>
<comment type="similarity">
    <text evidence="3">Belongs to the KhpA RNA-binding protein family.</text>
</comment>
<dbReference type="PANTHER" id="PTHR34654:SF1">
    <property type="entry name" value="RNA-BINDING PROTEIN KHPA"/>
    <property type="match status" value="1"/>
</dbReference>
<dbReference type="EMBL" id="SWFM01000001">
    <property type="protein sequence ID" value="TKD71682.1"/>
    <property type="molecule type" value="Genomic_DNA"/>
</dbReference>
<evidence type="ECO:0000313" key="4">
    <source>
        <dbReference type="EMBL" id="TKD71682.1"/>
    </source>
</evidence>
<evidence type="ECO:0000256" key="2">
    <source>
        <dbReference type="ARBA" id="ARBA00022884"/>
    </source>
</evidence>
<accession>A0A4U1MM87</accession>
<keyword evidence="3" id="KW-0133">Cell shape</keyword>
<dbReference type="GO" id="GO:0009252">
    <property type="term" value="P:peptidoglycan biosynthetic process"/>
    <property type="evidence" value="ECO:0007669"/>
    <property type="project" value="UniProtKB-UniRule"/>
</dbReference>
<organism evidence="4 5">
    <name type="scientific">Guptibacillus hwajinpoensis</name>
    <dbReference type="NCBI Taxonomy" id="208199"/>
    <lineage>
        <taxon>Bacteria</taxon>
        <taxon>Bacillati</taxon>
        <taxon>Bacillota</taxon>
        <taxon>Bacilli</taxon>
        <taxon>Bacillales</taxon>
        <taxon>Guptibacillaceae</taxon>
        <taxon>Guptibacillus</taxon>
    </lineage>
</organism>
<proteinExistence type="inferred from homology"/>
<protein>
    <recommendedName>
        <fullName evidence="3">RNA-binding protein KhpA</fullName>
    </recommendedName>
    <alternativeName>
        <fullName evidence="3">KH-domain protein A</fullName>
    </alternativeName>
</protein>
<keyword evidence="3" id="KW-0961">Cell wall biogenesis/degradation</keyword>
<comment type="caution">
    <text evidence="4">The sequence shown here is derived from an EMBL/GenBank/DDBJ whole genome shotgun (WGS) entry which is preliminary data.</text>
</comment>
<dbReference type="RefSeq" id="WP_136945545.1">
    <property type="nucleotide sequence ID" value="NZ_SWFM01000001.1"/>
</dbReference>
<keyword evidence="3" id="KW-0143">Chaperone</keyword>
<name>A0A4U1MM87_9BACL</name>
<gene>
    <name evidence="3" type="primary">khpA</name>
    <name evidence="4" type="ORF">FBF83_02450</name>
</gene>
<dbReference type="Gene3D" id="3.30.300.20">
    <property type="match status" value="1"/>
</dbReference>
<dbReference type="GO" id="GO:0005737">
    <property type="term" value="C:cytoplasm"/>
    <property type="evidence" value="ECO:0007669"/>
    <property type="project" value="UniProtKB-SubCell"/>
</dbReference>
<dbReference type="InterPro" id="IPR015946">
    <property type="entry name" value="KH_dom-like_a/b"/>
</dbReference>
<dbReference type="CDD" id="cd22533">
    <property type="entry name" value="KH-II_YlqC-like"/>
    <property type="match status" value="1"/>
</dbReference>
<reference evidence="4 5" key="1">
    <citation type="submission" date="2019-04" db="EMBL/GenBank/DDBJ databases">
        <title>Genome sequence of Bacillus hwajinpoensis strain Y2.</title>
        <authorList>
            <person name="Fair J.L."/>
            <person name="Maclea K.S."/>
        </authorList>
    </citation>
    <scope>NUCLEOTIDE SEQUENCE [LARGE SCALE GENOMIC DNA]</scope>
    <source>
        <strain evidence="4 5">Y2</strain>
    </source>
</reference>
<comment type="subcellular location">
    <subcellularLocation>
        <location evidence="3">Cytoplasm</location>
    </subcellularLocation>
</comment>
<sequence>MEALVETIVKALVDHPEDVRIEKEETNNLEIYKLHVHSNDTGKVIGKQGKVARSIRTVMNAAAVQSNKRVQLEIL</sequence>
<evidence type="ECO:0000256" key="1">
    <source>
        <dbReference type="ARBA" id="ARBA00022490"/>
    </source>
</evidence>
<dbReference type="GO" id="GO:0071555">
    <property type="term" value="P:cell wall organization"/>
    <property type="evidence" value="ECO:0007669"/>
    <property type="project" value="UniProtKB-KW"/>
</dbReference>
<dbReference type="SUPFAM" id="SSF54814">
    <property type="entry name" value="Prokaryotic type KH domain (KH-domain type II)"/>
    <property type="match status" value="1"/>
</dbReference>
<dbReference type="OrthoDB" id="9812389at2"/>